<dbReference type="AlphaFoldDB" id="A0A330LLR6"/>
<evidence type="ECO:0000256" key="1">
    <source>
        <dbReference type="SAM" id="Phobius"/>
    </source>
</evidence>
<evidence type="ECO:0000313" key="3">
    <source>
        <dbReference type="Proteomes" id="UP000250163"/>
    </source>
</evidence>
<proteinExistence type="predicted"/>
<feature type="transmembrane region" description="Helical" evidence="1">
    <location>
        <begin position="12"/>
        <end position="37"/>
    </location>
</feature>
<keyword evidence="1" id="KW-0812">Transmembrane</keyword>
<name>A0A330LLR6_9GAMM</name>
<dbReference type="Proteomes" id="UP000250163">
    <property type="component" value="Chromosome MORIYA"/>
</dbReference>
<feature type="transmembrane region" description="Helical" evidence="1">
    <location>
        <begin position="98"/>
        <end position="128"/>
    </location>
</feature>
<evidence type="ECO:0000313" key="2">
    <source>
        <dbReference type="EMBL" id="SQD77770.1"/>
    </source>
</evidence>
<dbReference type="EMBL" id="LS483250">
    <property type="protein sequence ID" value="SQD77770.1"/>
    <property type="molecule type" value="Genomic_DNA"/>
</dbReference>
<dbReference type="KEGG" id="mya:MORIYA_1292"/>
<keyword evidence="3" id="KW-1185">Reference proteome</keyword>
<feature type="transmembrane region" description="Helical" evidence="1">
    <location>
        <begin position="57"/>
        <end position="78"/>
    </location>
</feature>
<accession>A0A330LLR6</accession>
<reference evidence="3" key="1">
    <citation type="submission" date="2018-05" db="EMBL/GenBank/DDBJ databases">
        <authorList>
            <person name="Cea G.-C."/>
            <person name="William W."/>
        </authorList>
    </citation>
    <scope>NUCLEOTIDE SEQUENCE [LARGE SCALE GENOMIC DNA]</scope>
    <source>
        <strain evidence="3">DB21MT 5</strain>
    </source>
</reference>
<organism evidence="2 3">
    <name type="scientific">Moritella yayanosii</name>
    <dbReference type="NCBI Taxonomy" id="69539"/>
    <lineage>
        <taxon>Bacteria</taxon>
        <taxon>Pseudomonadati</taxon>
        <taxon>Pseudomonadota</taxon>
        <taxon>Gammaproteobacteria</taxon>
        <taxon>Alteromonadales</taxon>
        <taxon>Moritellaceae</taxon>
        <taxon>Moritella</taxon>
    </lineage>
</organism>
<dbReference type="OrthoDB" id="7071728at2"/>
<keyword evidence="1" id="KW-1133">Transmembrane helix</keyword>
<sequence>MFMMLSQDTLDIYIDIVLYSMLAFPPWLVVLMILTWICPKSLNERYFKSPHFSVGEQAFYANFPLTHFKMLIYVYALAGPKRYHKREMTEIRDYVPKWYFYTAMVWLTGLILISLCAVVLMVILIIYIEYFHNGGA</sequence>
<gene>
    <name evidence="2" type="ORF">MORIYA_1292</name>
</gene>
<keyword evidence="1" id="KW-0472">Membrane</keyword>
<protein>
    <submittedName>
        <fullName evidence="2">Uncharacterized protein</fullName>
    </submittedName>
</protein>